<accession>A0A1F4T8A7</accession>
<feature type="domain" description="DUF4145" evidence="1">
    <location>
        <begin position="103"/>
        <end position="181"/>
    </location>
</feature>
<dbReference type="InterPro" id="IPR025285">
    <property type="entry name" value="DUF4145"/>
</dbReference>
<reference evidence="2 3" key="1">
    <citation type="journal article" date="2016" name="Nat. Commun.">
        <title>Thousands of microbial genomes shed light on interconnected biogeochemical processes in an aquifer system.</title>
        <authorList>
            <person name="Anantharaman K."/>
            <person name="Brown C.T."/>
            <person name="Hug L.A."/>
            <person name="Sharon I."/>
            <person name="Castelle C.J."/>
            <person name="Probst A.J."/>
            <person name="Thomas B.C."/>
            <person name="Singh A."/>
            <person name="Wilkins M.J."/>
            <person name="Karaoz U."/>
            <person name="Brodie E.L."/>
            <person name="Williams K.H."/>
            <person name="Hubbard S.S."/>
            <person name="Banfield J.F."/>
        </authorList>
    </citation>
    <scope>NUCLEOTIDE SEQUENCE [LARGE SCALE GENOMIC DNA]</scope>
</reference>
<dbReference type="EMBL" id="MEUG01000001">
    <property type="protein sequence ID" value="OGC28780.1"/>
    <property type="molecule type" value="Genomic_DNA"/>
</dbReference>
<comment type="caution">
    <text evidence="2">The sequence shown here is derived from an EMBL/GenBank/DDBJ whole genome shotgun (WGS) entry which is preliminary data.</text>
</comment>
<evidence type="ECO:0000313" key="2">
    <source>
        <dbReference type="EMBL" id="OGC28780.1"/>
    </source>
</evidence>
<sequence>MNNKEKIFSKKMKCPYCNSNISMEIVARYNQMEMICDDDMQMQYEEGTYYELLLCASCNQIILQSKYYFEPWGKEQESPKILFPSEEKPILGLPETVKKAYEAAVKIRKIDTNAFAVLLGRVLEIVCQDRSAQGGSLYDKLKYLADKGEMPKRLAEMANSLRQLRNIGAHADLGELSDKEIPFLDGLCRAILEYIYSAPQLIEAVQTRLNKITKS</sequence>
<proteinExistence type="predicted"/>
<dbReference type="Proteomes" id="UP000178602">
    <property type="component" value="Unassembled WGS sequence"/>
</dbReference>
<organism evidence="2 3">
    <name type="scientific">candidate division WOR-1 bacterium RIFOXYC12_FULL_54_18</name>
    <dbReference type="NCBI Taxonomy" id="1802584"/>
    <lineage>
        <taxon>Bacteria</taxon>
        <taxon>Bacillati</taxon>
        <taxon>Saganbacteria</taxon>
    </lineage>
</organism>
<protein>
    <recommendedName>
        <fullName evidence="1">DUF4145 domain-containing protein</fullName>
    </recommendedName>
</protein>
<dbReference type="AlphaFoldDB" id="A0A1F4T8A7"/>
<evidence type="ECO:0000259" key="1">
    <source>
        <dbReference type="Pfam" id="PF13643"/>
    </source>
</evidence>
<gene>
    <name evidence="2" type="ORF">A3K49_07540</name>
</gene>
<name>A0A1F4T8A7_UNCSA</name>
<dbReference type="Pfam" id="PF13643">
    <property type="entry name" value="DUF4145"/>
    <property type="match status" value="1"/>
</dbReference>
<evidence type="ECO:0000313" key="3">
    <source>
        <dbReference type="Proteomes" id="UP000178602"/>
    </source>
</evidence>